<comment type="caution">
    <text evidence="6">The sequence shown here is derived from an EMBL/GenBank/DDBJ whole genome shotgun (WGS) entry which is preliminary data.</text>
</comment>
<keyword evidence="3" id="KW-0238">DNA-binding</keyword>
<protein>
    <submittedName>
        <fullName evidence="6">Transcriptional regulator</fullName>
    </submittedName>
</protein>
<dbReference type="RefSeq" id="WP_102777885.1">
    <property type="nucleotide sequence ID" value="NZ_LOCM01000029.1"/>
</dbReference>
<keyword evidence="7" id="KW-1185">Reference proteome</keyword>
<dbReference type="SUPFAM" id="SSF46955">
    <property type="entry name" value="Putative DNA-binding domain"/>
    <property type="match status" value="1"/>
</dbReference>
<keyword evidence="1" id="KW-0678">Repressor</keyword>
<dbReference type="Gene3D" id="1.10.1660.10">
    <property type="match status" value="1"/>
</dbReference>
<feature type="domain" description="HTH merR-type" evidence="5">
    <location>
        <begin position="4"/>
        <end position="74"/>
    </location>
</feature>
<accession>A0A2N8LAX1</accession>
<evidence type="ECO:0000313" key="7">
    <source>
        <dbReference type="Proteomes" id="UP000235963"/>
    </source>
</evidence>
<dbReference type="GO" id="GO:0003700">
    <property type="term" value="F:DNA-binding transcription factor activity"/>
    <property type="evidence" value="ECO:0007669"/>
    <property type="project" value="InterPro"/>
</dbReference>
<dbReference type="PROSITE" id="PS50937">
    <property type="entry name" value="HTH_MERR_2"/>
    <property type="match status" value="1"/>
</dbReference>
<evidence type="ECO:0000256" key="3">
    <source>
        <dbReference type="ARBA" id="ARBA00023125"/>
    </source>
</evidence>
<proteinExistence type="predicted"/>
<dbReference type="InterPro" id="IPR009061">
    <property type="entry name" value="DNA-bd_dom_put_sf"/>
</dbReference>
<dbReference type="Pfam" id="PF00376">
    <property type="entry name" value="MerR"/>
    <property type="match status" value="1"/>
</dbReference>
<dbReference type="InterPro" id="IPR000551">
    <property type="entry name" value="MerR-type_HTH_dom"/>
</dbReference>
<keyword evidence="4" id="KW-0804">Transcription</keyword>
<sequence>MISYLTIGQLSKYSGIHTKALRYYEEINILKPTYINPKNGYRYYMFSTISYVKVIKICADYGIPLKNFTQFINESGDIHMTDIIKLAEKKIYEKEIQLVKDKLQINQYKQQIMRSDQLDHTINSHIDIGNEDFYIVPFKGDILSKEYYEAVQKTLSKLELQGFSFDQRLGLFYRIEENIWKSYLAFKIIECSTSYKKEEVICLNHSHIHAEHITEDEIHVKILNIKNKTNQIFLLETFEEPYNFNTPHLELLYIL</sequence>
<dbReference type="PANTHER" id="PTHR30204:SF69">
    <property type="entry name" value="MERR-FAMILY TRANSCRIPTIONAL REGULATOR"/>
    <property type="match status" value="1"/>
</dbReference>
<evidence type="ECO:0000256" key="1">
    <source>
        <dbReference type="ARBA" id="ARBA00022491"/>
    </source>
</evidence>
<evidence type="ECO:0000256" key="2">
    <source>
        <dbReference type="ARBA" id="ARBA00023015"/>
    </source>
</evidence>
<name>A0A2N8LAX1_9STRE</name>
<dbReference type="InterPro" id="IPR047057">
    <property type="entry name" value="MerR_fam"/>
</dbReference>
<dbReference type="AlphaFoldDB" id="A0A2N8LAX1"/>
<evidence type="ECO:0000259" key="5">
    <source>
        <dbReference type="PROSITE" id="PS50937"/>
    </source>
</evidence>
<evidence type="ECO:0000256" key="4">
    <source>
        <dbReference type="ARBA" id="ARBA00023163"/>
    </source>
</evidence>
<reference evidence="6 7" key="1">
    <citation type="submission" date="2015-12" db="EMBL/GenBank/DDBJ databases">
        <title>Streptococcus penaeicida sp. nov.</title>
        <authorList>
            <person name="Gomez-Gil B."/>
            <person name="Morales-Covarrubias M."/>
        </authorList>
    </citation>
    <scope>NUCLEOTIDE SEQUENCE [LARGE SCALE GENOMIC DNA]</scope>
    <source>
        <strain evidence="6 7">CAIM 1838</strain>
    </source>
</reference>
<evidence type="ECO:0000313" key="6">
    <source>
        <dbReference type="EMBL" id="PND47300.1"/>
    </source>
</evidence>
<dbReference type="GO" id="GO:0003677">
    <property type="term" value="F:DNA binding"/>
    <property type="evidence" value="ECO:0007669"/>
    <property type="project" value="UniProtKB-KW"/>
</dbReference>
<dbReference type="EMBL" id="LOCM01000029">
    <property type="protein sequence ID" value="PND47300.1"/>
    <property type="molecule type" value="Genomic_DNA"/>
</dbReference>
<dbReference type="Proteomes" id="UP000235963">
    <property type="component" value="Unassembled WGS sequence"/>
</dbReference>
<keyword evidence="2" id="KW-0805">Transcription regulation</keyword>
<organism evidence="6 7">
    <name type="scientific">Streptococcus penaeicida</name>
    <dbReference type="NCBI Taxonomy" id="1765960"/>
    <lineage>
        <taxon>Bacteria</taxon>
        <taxon>Bacillati</taxon>
        <taxon>Bacillota</taxon>
        <taxon>Bacilli</taxon>
        <taxon>Lactobacillales</taxon>
        <taxon>Streptococcaceae</taxon>
        <taxon>Streptococcus</taxon>
    </lineage>
</organism>
<dbReference type="OrthoDB" id="9773308at2"/>
<dbReference type="PROSITE" id="PS00552">
    <property type="entry name" value="HTH_MERR_1"/>
    <property type="match status" value="1"/>
</dbReference>
<gene>
    <name evidence="6" type="ORF">AT575_07810</name>
</gene>
<dbReference type="SMART" id="SM00422">
    <property type="entry name" value="HTH_MERR"/>
    <property type="match status" value="1"/>
</dbReference>
<dbReference type="PANTHER" id="PTHR30204">
    <property type="entry name" value="REDOX-CYCLING DRUG-SENSING TRANSCRIPTIONAL ACTIVATOR SOXR"/>
    <property type="match status" value="1"/>
</dbReference>